<dbReference type="Gene3D" id="3.80.20.20">
    <property type="entry name" value="Receptor L-domain"/>
    <property type="match status" value="1"/>
</dbReference>
<evidence type="ECO:0000259" key="2">
    <source>
        <dbReference type="Pfam" id="PF01030"/>
    </source>
</evidence>
<reference evidence="3 4" key="1">
    <citation type="submission" date="2014-10" db="EMBL/GenBank/DDBJ databases">
        <title>Draft genome of the hookworm Ancylostoma caninum.</title>
        <authorList>
            <person name="Mitreva M."/>
        </authorList>
    </citation>
    <scope>NUCLEOTIDE SEQUENCE [LARGE SCALE GENOMIC DNA]</scope>
    <source>
        <strain evidence="3 4">Baltimore</strain>
    </source>
</reference>
<evidence type="ECO:0000313" key="3">
    <source>
        <dbReference type="EMBL" id="RCN40339.1"/>
    </source>
</evidence>
<evidence type="ECO:0000256" key="1">
    <source>
        <dbReference type="SAM" id="MobiDB-lite"/>
    </source>
</evidence>
<accession>A0A368GAN2</accession>
<protein>
    <submittedName>
        <fullName evidence="3">Receptor L domain protein</fullName>
    </submittedName>
</protein>
<dbReference type="Proteomes" id="UP000252519">
    <property type="component" value="Unassembled WGS sequence"/>
</dbReference>
<organism evidence="3 4">
    <name type="scientific">Ancylostoma caninum</name>
    <name type="common">Dog hookworm</name>
    <dbReference type="NCBI Taxonomy" id="29170"/>
    <lineage>
        <taxon>Eukaryota</taxon>
        <taxon>Metazoa</taxon>
        <taxon>Ecdysozoa</taxon>
        <taxon>Nematoda</taxon>
        <taxon>Chromadorea</taxon>
        <taxon>Rhabditida</taxon>
        <taxon>Rhabditina</taxon>
        <taxon>Rhabditomorpha</taxon>
        <taxon>Strongyloidea</taxon>
        <taxon>Ancylostomatidae</taxon>
        <taxon>Ancylostomatinae</taxon>
        <taxon>Ancylostoma</taxon>
    </lineage>
</organism>
<dbReference type="SUPFAM" id="SSF52058">
    <property type="entry name" value="L domain-like"/>
    <property type="match status" value="1"/>
</dbReference>
<evidence type="ECO:0000313" key="4">
    <source>
        <dbReference type="Proteomes" id="UP000252519"/>
    </source>
</evidence>
<gene>
    <name evidence="3" type="ORF">ANCCAN_13725</name>
</gene>
<feature type="domain" description="Receptor L-domain" evidence="2">
    <location>
        <begin position="30"/>
        <end position="133"/>
    </location>
</feature>
<name>A0A368GAN2_ANCCA</name>
<keyword evidence="4" id="KW-1185">Reference proteome</keyword>
<dbReference type="InterPro" id="IPR000494">
    <property type="entry name" value="Rcpt_L-dom"/>
</dbReference>
<comment type="caution">
    <text evidence="3">The sequence shown here is derived from an EMBL/GenBank/DDBJ whole genome shotgun (WGS) entry which is preliminary data.</text>
</comment>
<dbReference type="EMBL" id="JOJR01000290">
    <property type="protein sequence ID" value="RCN40339.1"/>
    <property type="molecule type" value="Genomic_DNA"/>
</dbReference>
<dbReference type="Pfam" id="PF01030">
    <property type="entry name" value="Recep_L_domain"/>
    <property type="match status" value="1"/>
</dbReference>
<dbReference type="InterPro" id="IPR036941">
    <property type="entry name" value="Rcpt_L-dom_sf"/>
</dbReference>
<feature type="region of interest" description="Disordered" evidence="1">
    <location>
        <begin position="151"/>
        <end position="178"/>
    </location>
</feature>
<dbReference type="AlphaFoldDB" id="A0A368GAN2"/>
<keyword evidence="3" id="KW-0675">Receptor</keyword>
<sequence>MFQEFVARYLYNMHANCEAACSDATSESGHCHIIEGALYLKHRRDEDLLNLEELYGPLILTNSEMETLPKMPKLRKIELVETSEDPVINITNNSNLKSIAELIHVENIVVGGGNHGVEIRDNPKLCIETKYMQTKFVMQYANHIRECGAQTREVSNRDTGEKGGMQNSNSVESPPPARMFPLHHFGC</sequence>
<proteinExistence type="predicted"/>